<evidence type="ECO:0000313" key="10">
    <source>
        <dbReference type="EMBL" id="KKU05629.1"/>
    </source>
</evidence>
<dbReference type="GO" id="GO:0006260">
    <property type="term" value="P:DNA replication"/>
    <property type="evidence" value="ECO:0007669"/>
    <property type="project" value="UniProtKB-KW"/>
</dbReference>
<name>A0A0G1MBK2_9BACT</name>
<keyword evidence="10" id="KW-0238">DNA-binding</keyword>
<evidence type="ECO:0000256" key="5">
    <source>
        <dbReference type="ARBA" id="ARBA00022921"/>
    </source>
</evidence>
<dbReference type="CDD" id="cd00591">
    <property type="entry name" value="HU_IHF"/>
    <property type="match status" value="1"/>
</dbReference>
<protein>
    <recommendedName>
        <fullName evidence="3">Viral histone-like protein</fullName>
    </recommendedName>
    <alternativeName>
        <fullName evidence="7">DNA-binding protein pA104R</fullName>
    </alternativeName>
    <alternativeName>
        <fullName evidence="6">pA104R</fullName>
    </alternativeName>
</protein>
<comment type="similarity">
    <text evidence="9">Belongs to the bacterial histone-like protein family.</text>
</comment>
<dbReference type="PRINTS" id="PR01727">
    <property type="entry name" value="DNABINDINGHU"/>
</dbReference>
<accession>A0A0G1MBK2</accession>
<dbReference type="GO" id="GO:0003677">
    <property type="term" value="F:DNA binding"/>
    <property type="evidence" value="ECO:0007669"/>
    <property type="project" value="UniProtKB-KW"/>
</dbReference>
<keyword evidence="5" id="KW-0426">Late protein</keyword>
<dbReference type="Proteomes" id="UP000034354">
    <property type="component" value="Unassembled WGS sequence"/>
</dbReference>
<dbReference type="PANTHER" id="PTHR33175">
    <property type="entry name" value="DNA-BINDING PROTEIN HU"/>
    <property type="match status" value="1"/>
</dbReference>
<evidence type="ECO:0000256" key="4">
    <source>
        <dbReference type="ARBA" id="ARBA00022705"/>
    </source>
</evidence>
<evidence type="ECO:0000256" key="8">
    <source>
        <dbReference type="ARBA" id="ARBA00046140"/>
    </source>
</evidence>
<dbReference type="SUPFAM" id="SSF47729">
    <property type="entry name" value="IHF-like DNA-binding proteins"/>
    <property type="match status" value="1"/>
</dbReference>
<comment type="caution">
    <text evidence="10">The sequence shown here is derived from an EMBL/GenBank/DDBJ whole genome shotgun (WGS) entry which is preliminary data.</text>
</comment>
<gene>
    <name evidence="10" type="ORF">UX09_C0067G0016</name>
</gene>
<dbReference type="InterPro" id="IPR000119">
    <property type="entry name" value="Hist_DNA-bd"/>
</dbReference>
<comment type="subcellular location">
    <subcellularLocation>
        <location evidence="1">Virion</location>
    </subcellularLocation>
</comment>
<dbReference type="PANTHER" id="PTHR33175:SF13">
    <property type="entry name" value="HISTONE-LIKE PROTEIN"/>
    <property type="match status" value="1"/>
</dbReference>
<dbReference type="STRING" id="1618993.UX09_C0067G0016"/>
<dbReference type="AlphaFoldDB" id="A0A0G1MBK2"/>
<dbReference type="Gene3D" id="4.10.520.10">
    <property type="entry name" value="IHF-like DNA-binding proteins"/>
    <property type="match status" value="1"/>
</dbReference>
<organism evidence="10 11">
    <name type="scientific">Candidatus Uhrbacteria bacterium GW2011_GWE2_45_35</name>
    <dbReference type="NCBI Taxonomy" id="1618993"/>
    <lineage>
        <taxon>Bacteria</taxon>
        <taxon>Candidatus Uhriibacteriota</taxon>
    </lineage>
</organism>
<proteinExistence type="inferred from homology"/>
<evidence type="ECO:0000256" key="3">
    <source>
        <dbReference type="ARBA" id="ARBA00016145"/>
    </source>
</evidence>
<evidence type="ECO:0000256" key="1">
    <source>
        <dbReference type="ARBA" id="ARBA00004328"/>
    </source>
</evidence>
<comment type="function">
    <text evidence="8">DNA-binding protein that plays a critical role in nucleoid compaction, genome replication and DNA replication and transcription. Binds to both ssDNA and dsDNA with a binding site covering about 15 nucleotides. Displays DNA-supercoiling activity only when associated with the viral DNA topoisomerase 2.</text>
</comment>
<evidence type="ECO:0000256" key="7">
    <source>
        <dbReference type="ARBA" id="ARBA00033227"/>
    </source>
</evidence>
<dbReference type="SMART" id="SM00411">
    <property type="entry name" value="BHL"/>
    <property type="match status" value="1"/>
</dbReference>
<feature type="non-terminal residue" evidence="10">
    <location>
        <position position="1"/>
    </location>
</feature>
<dbReference type="Pfam" id="PF00216">
    <property type="entry name" value="Bac_DNA_binding"/>
    <property type="match status" value="1"/>
</dbReference>
<dbReference type="EMBL" id="LCKW01000067">
    <property type="protein sequence ID" value="KKU05629.1"/>
    <property type="molecule type" value="Genomic_DNA"/>
</dbReference>
<evidence type="ECO:0000256" key="6">
    <source>
        <dbReference type="ARBA" id="ARBA00033120"/>
    </source>
</evidence>
<dbReference type="InterPro" id="IPR010992">
    <property type="entry name" value="IHF-like_DNA-bd_dom_sf"/>
</dbReference>
<comment type="subunit">
    <text evidence="2">Homodimer.</text>
</comment>
<evidence type="ECO:0000256" key="2">
    <source>
        <dbReference type="ARBA" id="ARBA00011738"/>
    </source>
</evidence>
<evidence type="ECO:0000313" key="11">
    <source>
        <dbReference type="Proteomes" id="UP000034354"/>
    </source>
</evidence>
<sequence>TRAKICQICYDFLRKIINFLPMAKMSKSQILATMADNTGLSKKDVKNFMDQLMELAYKEVKQNGEFVLPGMGKMVKINRPARQGRNPATGATIQIPAKVVLKFRVAKAAKDALL</sequence>
<evidence type="ECO:0000256" key="9">
    <source>
        <dbReference type="RuleBase" id="RU003939"/>
    </source>
</evidence>
<dbReference type="GO" id="GO:0005829">
    <property type="term" value="C:cytosol"/>
    <property type="evidence" value="ECO:0007669"/>
    <property type="project" value="TreeGrafter"/>
</dbReference>
<keyword evidence="4" id="KW-0235">DNA replication</keyword>
<reference evidence="10 11" key="1">
    <citation type="journal article" date="2015" name="Nature">
        <title>rRNA introns, odd ribosomes, and small enigmatic genomes across a large radiation of phyla.</title>
        <authorList>
            <person name="Brown C.T."/>
            <person name="Hug L.A."/>
            <person name="Thomas B.C."/>
            <person name="Sharon I."/>
            <person name="Castelle C.J."/>
            <person name="Singh A."/>
            <person name="Wilkins M.J."/>
            <person name="Williams K.H."/>
            <person name="Banfield J.F."/>
        </authorList>
    </citation>
    <scope>NUCLEOTIDE SEQUENCE [LARGE SCALE GENOMIC DNA]</scope>
</reference>
<dbReference type="GO" id="GO:0030527">
    <property type="term" value="F:structural constituent of chromatin"/>
    <property type="evidence" value="ECO:0007669"/>
    <property type="project" value="InterPro"/>
</dbReference>